<proteinExistence type="predicted"/>
<dbReference type="Proteomes" id="UP000003299">
    <property type="component" value="Unassembled WGS sequence"/>
</dbReference>
<feature type="transmembrane region" description="Helical" evidence="1">
    <location>
        <begin position="6"/>
        <end position="29"/>
    </location>
</feature>
<keyword evidence="1" id="KW-1133">Transmembrane helix</keyword>
<evidence type="ECO:0000313" key="3">
    <source>
        <dbReference type="Proteomes" id="UP000003299"/>
    </source>
</evidence>
<keyword evidence="1" id="KW-0812">Transmembrane</keyword>
<gene>
    <name evidence="2" type="ORF">XVE_1312</name>
</gene>
<evidence type="ECO:0000313" key="2">
    <source>
        <dbReference type="EMBL" id="EGD10358.1"/>
    </source>
</evidence>
<organism evidence="2 3">
    <name type="scientific">Xanthomonas vesicatoria ATCC 35937</name>
    <dbReference type="NCBI Taxonomy" id="925775"/>
    <lineage>
        <taxon>Bacteria</taxon>
        <taxon>Pseudomonadati</taxon>
        <taxon>Pseudomonadota</taxon>
        <taxon>Gammaproteobacteria</taxon>
        <taxon>Lysobacterales</taxon>
        <taxon>Lysobacteraceae</taxon>
        <taxon>Xanthomonas</taxon>
    </lineage>
</organism>
<name>F0BB43_9XANT</name>
<comment type="caution">
    <text evidence="2">The sequence shown here is derived from an EMBL/GenBank/DDBJ whole genome shotgun (WGS) entry which is preliminary data.</text>
</comment>
<dbReference type="AlphaFoldDB" id="F0BB43"/>
<evidence type="ECO:0000256" key="1">
    <source>
        <dbReference type="SAM" id="Phobius"/>
    </source>
</evidence>
<dbReference type="EMBL" id="AEQV01000033">
    <property type="protein sequence ID" value="EGD10358.1"/>
    <property type="molecule type" value="Genomic_DNA"/>
</dbReference>
<sequence length="31" mass="3186">MYLLSMGWPVGVAAAVPLTFADLFAIMAATG</sequence>
<protein>
    <submittedName>
        <fullName evidence="2">Uncharacterized protein</fullName>
    </submittedName>
</protein>
<reference evidence="2 3" key="1">
    <citation type="journal article" date="2011" name="BMC Genomics">
        <title>Comparative genomics reveals diversity among xanthomonads infecting tomato and pepper.</title>
        <authorList>
            <person name="Potnis N."/>
            <person name="Krasileva K."/>
            <person name="Chow V."/>
            <person name="Almeida N.F."/>
            <person name="Patil P.B."/>
            <person name="Ryan R.P."/>
            <person name="Sharlach M."/>
            <person name="Behlau F."/>
            <person name="Dow J.M."/>
            <person name="Momol M.T."/>
            <person name="White F.F."/>
            <person name="Preston J.F."/>
            <person name="Vinatzer B.A."/>
            <person name="Koebnik R."/>
            <person name="Setubal J.C."/>
            <person name="Norman D.J."/>
            <person name="Staskawicz B.J."/>
            <person name="Jones J.B."/>
        </authorList>
    </citation>
    <scope>NUCLEOTIDE SEQUENCE [LARGE SCALE GENOMIC DNA]</scope>
    <source>
        <strain evidence="2 3">ATCC 35937</strain>
    </source>
</reference>
<accession>F0BB43</accession>
<keyword evidence="1" id="KW-0472">Membrane</keyword>